<accession>A0A0J1B4K7</accession>
<name>A0A0J1B4K7_RHOIS</name>
<gene>
    <name evidence="2" type="ORF">RISK_006284</name>
</gene>
<evidence type="ECO:0000313" key="3">
    <source>
        <dbReference type="Proteomes" id="UP000036367"/>
    </source>
</evidence>
<keyword evidence="3" id="KW-1185">Reference proteome</keyword>
<feature type="compositionally biased region" description="Basic and acidic residues" evidence="1">
    <location>
        <begin position="19"/>
        <end position="32"/>
    </location>
</feature>
<evidence type="ECO:0000313" key="2">
    <source>
        <dbReference type="EMBL" id="KLU01785.1"/>
    </source>
</evidence>
<sequence length="38" mass="4052">MEGNPSSGMSVDVGIRMLGEIEEKSKKNHSGDTDVSET</sequence>
<dbReference type="EMBL" id="LECT01000050">
    <property type="protein sequence ID" value="KLU01785.1"/>
    <property type="molecule type" value="Genomic_DNA"/>
</dbReference>
<evidence type="ECO:0000256" key="1">
    <source>
        <dbReference type="SAM" id="MobiDB-lite"/>
    </source>
</evidence>
<proteinExistence type="predicted"/>
<comment type="caution">
    <text evidence="2">The sequence shown here is derived from an EMBL/GenBank/DDBJ whole genome shotgun (WGS) entry which is preliminary data.</text>
</comment>
<organism evidence="2 3">
    <name type="scientific">Rhodopirellula islandica</name>
    <dbReference type="NCBI Taxonomy" id="595434"/>
    <lineage>
        <taxon>Bacteria</taxon>
        <taxon>Pseudomonadati</taxon>
        <taxon>Planctomycetota</taxon>
        <taxon>Planctomycetia</taxon>
        <taxon>Pirellulales</taxon>
        <taxon>Pirellulaceae</taxon>
        <taxon>Rhodopirellula</taxon>
    </lineage>
</organism>
<protein>
    <submittedName>
        <fullName evidence="2">Uncharacterized protein</fullName>
    </submittedName>
</protein>
<feature type="region of interest" description="Disordered" evidence="1">
    <location>
        <begin position="19"/>
        <end position="38"/>
    </location>
</feature>
<dbReference type="Proteomes" id="UP000036367">
    <property type="component" value="Unassembled WGS sequence"/>
</dbReference>
<dbReference type="AlphaFoldDB" id="A0A0J1B4K7"/>
<reference evidence="2" key="1">
    <citation type="submission" date="2015-05" db="EMBL/GenBank/DDBJ databases">
        <title>Permanent draft genome of Rhodopirellula islandicus K833.</title>
        <authorList>
            <person name="Kizina J."/>
            <person name="Richter M."/>
            <person name="Glockner F.O."/>
            <person name="Harder J."/>
        </authorList>
    </citation>
    <scope>NUCLEOTIDE SEQUENCE [LARGE SCALE GENOMIC DNA]</scope>
    <source>
        <strain evidence="2">K833</strain>
    </source>
</reference>